<dbReference type="OrthoDB" id="4187949at2759"/>
<feature type="non-terminal residue" evidence="2">
    <location>
        <position position="388"/>
    </location>
</feature>
<dbReference type="EMBL" id="ML995492">
    <property type="protein sequence ID" value="KAF2139701.1"/>
    <property type="molecule type" value="Genomic_DNA"/>
</dbReference>
<proteinExistence type="predicted"/>
<reference evidence="2" key="1">
    <citation type="journal article" date="2020" name="Stud. Mycol.">
        <title>101 Dothideomycetes genomes: a test case for predicting lifestyles and emergence of pathogens.</title>
        <authorList>
            <person name="Haridas S."/>
            <person name="Albert R."/>
            <person name="Binder M."/>
            <person name="Bloem J."/>
            <person name="Labutti K."/>
            <person name="Salamov A."/>
            <person name="Andreopoulos B."/>
            <person name="Baker S."/>
            <person name="Barry K."/>
            <person name="Bills G."/>
            <person name="Bluhm B."/>
            <person name="Cannon C."/>
            <person name="Castanera R."/>
            <person name="Culley D."/>
            <person name="Daum C."/>
            <person name="Ezra D."/>
            <person name="Gonzalez J."/>
            <person name="Henrissat B."/>
            <person name="Kuo A."/>
            <person name="Liang C."/>
            <person name="Lipzen A."/>
            <person name="Lutzoni F."/>
            <person name="Magnuson J."/>
            <person name="Mondo S."/>
            <person name="Nolan M."/>
            <person name="Ohm R."/>
            <person name="Pangilinan J."/>
            <person name="Park H.-J."/>
            <person name="Ramirez L."/>
            <person name="Alfaro M."/>
            <person name="Sun H."/>
            <person name="Tritt A."/>
            <person name="Yoshinaga Y."/>
            <person name="Zwiers L.-H."/>
            <person name="Turgeon B."/>
            <person name="Goodwin S."/>
            <person name="Spatafora J."/>
            <person name="Crous P."/>
            <person name="Grigoriev I."/>
        </authorList>
    </citation>
    <scope>NUCLEOTIDE SEQUENCE</scope>
    <source>
        <strain evidence="2">CBS 121167</strain>
    </source>
</reference>
<evidence type="ECO:0000313" key="3">
    <source>
        <dbReference type="Proteomes" id="UP000799438"/>
    </source>
</evidence>
<protein>
    <submittedName>
        <fullName evidence="2">Uncharacterized protein</fullName>
    </submittedName>
</protein>
<dbReference type="RefSeq" id="XP_033395414.1">
    <property type="nucleotide sequence ID" value="XM_033535880.1"/>
</dbReference>
<name>A0A6A6BB46_9PEZI</name>
<dbReference type="GeneID" id="54293376"/>
<dbReference type="Proteomes" id="UP000799438">
    <property type="component" value="Unassembled WGS sequence"/>
</dbReference>
<feature type="region of interest" description="Disordered" evidence="1">
    <location>
        <begin position="1"/>
        <end position="23"/>
    </location>
</feature>
<organism evidence="2 3">
    <name type="scientific">Aplosporella prunicola CBS 121167</name>
    <dbReference type="NCBI Taxonomy" id="1176127"/>
    <lineage>
        <taxon>Eukaryota</taxon>
        <taxon>Fungi</taxon>
        <taxon>Dikarya</taxon>
        <taxon>Ascomycota</taxon>
        <taxon>Pezizomycotina</taxon>
        <taxon>Dothideomycetes</taxon>
        <taxon>Dothideomycetes incertae sedis</taxon>
        <taxon>Botryosphaeriales</taxon>
        <taxon>Aplosporellaceae</taxon>
        <taxon>Aplosporella</taxon>
    </lineage>
</organism>
<dbReference type="AlphaFoldDB" id="A0A6A6BB46"/>
<gene>
    <name evidence="2" type="ORF">K452DRAFT_193305</name>
</gene>
<evidence type="ECO:0000313" key="2">
    <source>
        <dbReference type="EMBL" id="KAF2139701.1"/>
    </source>
</evidence>
<sequence length="388" mass="43941">MFNNTTQRLVNLPRPLPKPEADLPRGECRFIQRERDAQTGSRQRCVCQGFSLDKQQVVGTGCECGHPAWVHVQQPMAAVTYEEHVALAEEMRRFKQEQDTRLKSLQLELVKTQHELLAQRALYSERERLFKAIEARMYQNMKAMKMQLDDKMDGMIDQQHAFQKKLIDVEDATMEHEIHFEKLGIPDKEPPSTLSAVAAAPAVVSAARSATDGHVMHIAAANTRVRSPEKRPQPWGARVIMVPHRMQRFAFESSSKASKRCQSRNLHQDVSFPNTDNATFIVHIDNAFNHALKGRPWIPLVATRPPDDPLARLALRPLPADLASPALWDLAFLRRHCFALDEALGAEVLYIALRDADLSWDEMRALPPSLNTTAADEESAWAHDVELD</sequence>
<accession>A0A6A6BB46</accession>
<keyword evidence="3" id="KW-1185">Reference proteome</keyword>
<evidence type="ECO:0000256" key="1">
    <source>
        <dbReference type="SAM" id="MobiDB-lite"/>
    </source>
</evidence>